<gene>
    <name evidence="2" type="ORF">IW245_006489</name>
</gene>
<reference evidence="2" key="1">
    <citation type="submission" date="2020-11" db="EMBL/GenBank/DDBJ databases">
        <title>Sequencing the genomes of 1000 actinobacteria strains.</title>
        <authorList>
            <person name="Klenk H.-P."/>
        </authorList>
    </citation>
    <scope>NUCLEOTIDE SEQUENCE</scope>
    <source>
        <strain evidence="2">DSM 45356</strain>
    </source>
</reference>
<dbReference type="InterPro" id="IPR049244">
    <property type="entry name" value="DUF6879"/>
</dbReference>
<evidence type="ECO:0000313" key="3">
    <source>
        <dbReference type="Proteomes" id="UP000622552"/>
    </source>
</evidence>
<sequence length="170" mass="19393">MASNKTLFEDLFRAARRSAVHLEMRDGYMLDDEYAAWLRGDHTFESDEGNWWFSLVKESVARGVEIRRARVVSEPISSYVRFEYELTGGHNAKAGERVRWLPRRQATGLALPGNDFWLFDGETLLINHFAGNGDATEKEIVTDPAVIVLCRSAFEAVWELAVPHEDYQPS</sequence>
<dbReference type="Proteomes" id="UP000622552">
    <property type="component" value="Unassembled WGS sequence"/>
</dbReference>
<organism evidence="2 3">
    <name type="scientific">Longispora fulva</name>
    <dbReference type="NCBI Taxonomy" id="619741"/>
    <lineage>
        <taxon>Bacteria</taxon>
        <taxon>Bacillati</taxon>
        <taxon>Actinomycetota</taxon>
        <taxon>Actinomycetes</taxon>
        <taxon>Micromonosporales</taxon>
        <taxon>Micromonosporaceae</taxon>
        <taxon>Longispora</taxon>
    </lineage>
</organism>
<dbReference type="AlphaFoldDB" id="A0A8J7KJE1"/>
<feature type="domain" description="DUF6879" evidence="1">
    <location>
        <begin position="8"/>
        <end position="168"/>
    </location>
</feature>
<comment type="caution">
    <text evidence="2">The sequence shown here is derived from an EMBL/GenBank/DDBJ whole genome shotgun (WGS) entry which is preliminary data.</text>
</comment>
<dbReference type="EMBL" id="JADOUF010000001">
    <property type="protein sequence ID" value="MBG6140295.1"/>
    <property type="molecule type" value="Genomic_DNA"/>
</dbReference>
<dbReference type="Pfam" id="PF21806">
    <property type="entry name" value="DUF6879"/>
    <property type="match status" value="1"/>
</dbReference>
<evidence type="ECO:0000313" key="2">
    <source>
        <dbReference type="EMBL" id="MBG6140295.1"/>
    </source>
</evidence>
<evidence type="ECO:0000259" key="1">
    <source>
        <dbReference type="Pfam" id="PF21806"/>
    </source>
</evidence>
<dbReference type="RefSeq" id="WP_233472751.1">
    <property type="nucleotide sequence ID" value="NZ_BONS01000006.1"/>
</dbReference>
<accession>A0A8J7KJE1</accession>
<keyword evidence="3" id="KW-1185">Reference proteome</keyword>
<protein>
    <recommendedName>
        <fullName evidence="1">DUF6879 domain-containing protein</fullName>
    </recommendedName>
</protein>
<proteinExistence type="predicted"/>
<name>A0A8J7KJE1_9ACTN</name>